<organism evidence="7 8">
    <name type="scientific">Rhodococcus coprophilus</name>
    <dbReference type="NCBI Taxonomy" id="38310"/>
    <lineage>
        <taxon>Bacteria</taxon>
        <taxon>Bacillati</taxon>
        <taxon>Actinomycetota</taxon>
        <taxon>Actinomycetes</taxon>
        <taxon>Mycobacteriales</taxon>
        <taxon>Nocardiaceae</taxon>
        <taxon>Rhodococcus</taxon>
    </lineage>
</organism>
<dbReference type="GO" id="GO:0006310">
    <property type="term" value="P:DNA recombination"/>
    <property type="evidence" value="ECO:0007669"/>
    <property type="project" value="UniProtKB-KW"/>
</dbReference>
<dbReference type="SUPFAM" id="SSF47823">
    <property type="entry name" value="lambda integrase-like, N-terminal domain"/>
    <property type="match status" value="1"/>
</dbReference>
<dbReference type="GO" id="GO:0015074">
    <property type="term" value="P:DNA integration"/>
    <property type="evidence" value="ECO:0007669"/>
    <property type="project" value="UniProtKB-KW"/>
</dbReference>
<dbReference type="EMBL" id="LS483468">
    <property type="protein sequence ID" value="SQI28573.1"/>
    <property type="molecule type" value="Genomic_DNA"/>
</dbReference>
<dbReference type="InterPro" id="IPR044068">
    <property type="entry name" value="CB"/>
</dbReference>
<protein>
    <submittedName>
        <fullName evidence="7">Site-specific tyrosine recombinase XerC</fullName>
    </submittedName>
</protein>
<keyword evidence="3" id="KW-0233">DNA recombination</keyword>
<dbReference type="STRING" id="1219011.GCA_001895045_00043"/>
<dbReference type="PROSITE" id="PS51898">
    <property type="entry name" value="TYR_RECOMBINASE"/>
    <property type="match status" value="1"/>
</dbReference>
<gene>
    <name evidence="7" type="ORF">NCTC10994_00322</name>
</gene>
<evidence type="ECO:0000256" key="1">
    <source>
        <dbReference type="ARBA" id="ARBA00022908"/>
    </source>
</evidence>
<dbReference type="PROSITE" id="PS51900">
    <property type="entry name" value="CB"/>
    <property type="match status" value="1"/>
</dbReference>
<evidence type="ECO:0000313" key="7">
    <source>
        <dbReference type="EMBL" id="SQI28573.1"/>
    </source>
</evidence>
<accession>A0A2X4TNU0</accession>
<dbReference type="GO" id="GO:0003677">
    <property type="term" value="F:DNA binding"/>
    <property type="evidence" value="ECO:0007669"/>
    <property type="project" value="UniProtKB-UniRule"/>
</dbReference>
<feature type="domain" description="Core-binding (CB)" evidence="6">
    <location>
        <begin position="50"/>
        <end position="133"/>
    </location>
</feature>
<dbReference type="SUPFAM" id="SSF56349">
    <property type="entry name" value="DNA breaking-rejoining enzymes"/>
    <property type="match status" value="1"/>
</dbReference>
<dbReference type="InterPro" id="IPR013762">
    <property type="entry name" value="Integrase-like_cat_sf"/>
</dbReference>
<name>A0A2X4TNU0_9NOCA</name>
<dbReference type="InterPro" id="IPR010998">
    <property type="entry name" value="Integrase_recombinase_N"/>
</dbReference>
<dbReference type="InterPro" id="IPR002104">
    <property type="entry name" value="Integrase_catalytic"/>
</dbReference>
<dbReference type="Proteomes" id="UP000249091">
    <property type="component" value="Chromosome 1"/>
</dbReference>
<evidence type="ECO:0000259" key="5">
    <source>
        <dbReference type="PROSITE" id="PS51898"/>
    </source>
</evidence>
<dbReference type="InterPro" id="IPR004107">
    <property type="entry name" value="Integrase_SAM-like_N"/>
</dbReference>
<dbReference type="KEGG" id="rcr:NCTC10994_00322"/>
<keyword evidence="2 4" id="KW-0238">DNA-binding</keyword>
<evidence type="ECO:0000256" key="3">
    <source>
        <dbReference type="ARBA" id="ARBA00023172"/>
    </source>
</evidence>
<dbReference type="AlphaFoldDB" id="A0A2X4TNU0"/>
<dbReference type="Gene3D" id="1.10.150.130">
    <property type="match status" value="1"/>
</dbReference>
<keyword evidence="8" id="KW-1185">Reference proteome</keyword>
<dbReference type="InterPro" id="IPR011010">
    <property type="entry name" value="DNA_brk_join_enz"/>
</dbReference>
<feature type="domain" description="Tyr recombinase" evidence="5">
    <location>
        <begin position="169"/>
        <end position="456"/>
    </location>
</feature>
<evidence type="ECO:0000256" key="2">
    <source>
        <dbReference type="ARBA" id="ARBA00023125"/>
    </source>
</evidence>
<dbReference type="Gene3D" id="1.10.443.10">
    <property type="entry name" value="Intergrase catalytic core"/>
    <property type="match status" value="1"/>
</dbReference>
<evidence type="ECO:0000259" key="6">
    <source>
        <dbReference type="PROSITE" id="PS51900"/>
    </source>
</evidence>
<evidence type="ECO:0000313" key="8">
    <source>
        <dbReference type="Proteomes" id="UP000249091"/>
    </source>
</evidence>
<evidence type="ECO:0000256" key="4">
    <source>
        <dbReference type="PROSITE-ProRule" id="PRU01248"/>
    </source>
</evidence>
<sequence length="487" mass="55633">MAYARPSRRRLTSPVAIEYAPTLDAREASVGIRPGQPFLLPPTGQPDIDVSLFFASDTFKRLATDSQVSYAMDLKVFLSFLAVQELDWRDATRDDLVDFEFWRRRDDRNPRRVSAAKFSRELAAISKFYSWQQHRGTVSRSPVVMVDQRKTSGPPSLRPELLPKNVRSARVKWLTPRAYSRWRDIGLGGYLPDGTRDERWRGRNDGRNLALAETLWSSGLRLREGGSLVLDELPSFTSELQYARGRVGESVAKGGRGRDFWISGRTLKRIDNYRESTRREAVHRAQRESRYTAITTKKVVDRVDNRRIVHYRDGAGRPGAVPLDNLDWKDRLDFFVEGADGLEPWMLWLSEAGLPLPYRTWEAVFSTANARCHGLGVDIRCHPHMLRHSFALRMLVALIYAHDRRMGITAAERREFRHLFGDPWVLVQTMLGHANLATTRDCYLEPVSGLQVELFLNSDPADGSLIDDLVSRVAQLSPRIQDSEGQR</sequence>
<dbReference type="Pfam" id="PF02899">
    <property type="entry name" value="Phage_int_SAM_1"/>
    <property type="match status" value="1"/>
</dbReference>
<proteinExistence type="predicted"/>
<keyword evidence="1" id="KW-0229">DNA integration</keyword>
<reference evidence="7 8" key="1">
    <citation type="submission" date="2018-06" db="EMBL/GenBank/DDBJ databases">
        <authorList>
            <consortium name="Pathogen Informatics"/>
            <person name="Doyle S."/>
        </authorList>
    </citation>
    <scope>NUCLEOTIDE SEQUENCE [LARGE SCALE GENOMIC DNA]</scope>
    <source>
        <strain evidence="7 8">NCTC10994</strain>
    </source>
</reference>